<reference evidence="2 3" key="1">
    <citation type="submission" date="2020-10" db="EMBL/GenBank/DDBJ databases">
        <title>Connecting structure to function with the recovery of over 1000 high-quality activated sludge metagenome-assembled genomes encoding full-length rRNA genes using long-read sequencing.</title>
        <authorList>
            <person name="Singleton C.M."/>
            <person name="Petriglieri F."/>
            <person name="Kristensen J.M."/>
            <person name="Kirkegaard R.H."/>
            <person name="Michaelsen T.Y."/>
            <person name="Andersen M.H."/>
            <person name="Karst S.M."/>
            <person name="Dueholm M.S."/>
            <person name="Nielsen P.H."/>
            <person name="Albertsen M."/>
        </authorList>
    </citation>
    <scope>NUCLEOTIDE SEQUENCE [LARGE SCALE GENOMIC DNA]</scope>
    <source>
        <strain evidence="2">EsbW_18-Q3-R4-48_BATAC.463</strain>
    </source>
</reference>
<proteinExistence type="predicted"/>
<dbReference type="Proteomes" id="UP000739411">
    <property type="component" value="Unassembled WGS sequence"/>
</dbReference>
<gene>
    <name evidence="2" type="ORF">IPJ38_22665</name>
</gene>
<feature type="compositionally biased region" description="Basic and acidic residues" evidence="1">
    <location>
        <begin position="63"/>
        <end position="82"/>
    </location>
</feature>
<dbReference type="AlphaFoldDB" id="A0A935MST2"/>
<evidence type="ECO:0000313" key="3">
    <source>
        <dbReference type="Proteomes" id="UP000739411"/>
    </source>
</evidence>
<organism evidence="2 3">
    <name type="scientific">Candidatus Dechloromonas phosphorivorans</name>
    <dbReference type="NCBI Taxonomy" id="2899244"/>
    <lineage>
        <taxon>Bacteria</taxon>
        <taxon>Pseudomonadati</taxon>
        <taxon>Pseudomonadota</taxon>
        <taxon>Betaproteobacteria</taxon>
        <taxon>Rhodocyclales</taxon>
        <taxon>Azonexaceae</taxon>
        <taxon>Dechloromonas</taxon>
    </lineage>
</organism>
<evidence type="ECO:0000313" key="2">
    <source>
        <dbReference type="EMBL" id="MBK7417468.1"/>
    </source>
</evidence>
<feature type="region of interest" description="Disordered" evidence="1">
    <location>
        <begin position="47"/>
        <end position="100"/>
    </location>
</feature>
<feature type="compositionally biased region" description="Low complexity" evidence="1">
    <location>
        <begin position="50"/>
        <end position="62"/>
    </location>
</feature>
<feature type="compositionally biased region" description="Polar residues" evidence="1">
    <location>
        <begin position="89"/>
        <end position="100"/>
    </location>
</feature>
<name>A0A935MST2_9RHOO</name>
<sequence length="100" mass="11203">MSLILTLAAFWLDFFYRWCRVEADVFIKEMVMDVSSVSSGASAYTNALKQSSSTQQAQQTQAVERREPRPEERVEKKEEAPKPVKNAEGQTTGSTINVTA</sequence>
<comment type="caution">
    <text evidence="2">The sequence shown here is derived from an EMBL/GenBank/DDBJ whole genome shotgun (WGS) entry which is preliminary data.</text>
</comment>
<evidence type="ECO:0000256" key="1">
    <source>
        <dbReference type="SAM" id="MobiDB-lite"/>
    </source>
</evidence>
<dbReference type="EMBL" id="JADJMS010000052">
    <property type="protein sequence ID" value="MBK7417468.1"/>
    <property type="molecule type" value="Genomic_DNA"/>
</dbReference>
<protein>
    <submittedName>
        <fullName evidence="2">Uncharacterized protein</fullName>
    </submittedName>
</protein>
<accession>A0A935MST2</accession>